<accession>A0A6C0CGY7</accession>
<name>A0A6C0CGY7_9ZZZZ</name>
<dbReference type="EMBL" id="MN739403">
    <property type="protein sequence ID" value="QHT02884.1"/>
    <property type="molecule type" value="Genomic_DNA"/>
</dbReference>
<organism evidence="1">
    <name type="scientific">viral metagenome</name>
    <dbReference type="NCBI Taxonomy" id="1070528"/>
    <lineage>
        <taxon>unclassified sequences</taxon>
        <taxon>metagenomes</taxon>
        <taxon>organismal metagenomes</taxon>
    </lineage>
</organism>
<dbReference type="AlphaFoldDB" id="A0A6C0CGY7"/>
<sequence>MSRKIIKKFYNLPHISEDPIFKQWISDTDLDDYVEDYFGNLHYKIINELLVLLNNKDYYDIIENIAKKQTKYNILVIRQYLAICKDNSKSLSECLIIHFQNIVQLYYKIISIPSYTNIINFLEPYKIQDAIKSIQNKDLHLYRGFNGYSGNFFKAIKQIDEKTIIIPTFLSTSIFMEIAKKFVNKKTDIDINHRIIWKIIVPNELLNIFNYVYLGTDIDLKIHNNQIKENEFLLNIGAILEFKEIEYKYNDTYYNPTTKVNDIISYTIYTYVFKGWSKEYAEYILSLSNYFITMLSNDSIINTRSKSRLTT</sequence>
<proteinExistence type="predicted"/>
<reference evidence="1" key="1">
    <citation type="journal article" date="2020" name="Nature">
        <title>Giant virus diversity and host interactions through global metagenomics.</title>
        <authorList>
            <person name="Schulz F."/>
            <person name="Roux S."/>
            <person name="Paez-Espino D."/>
            <person name="Jungbluth S."/>
            <person name="Walsh D.A."/>
            <person name="Denef V.J."/>
            <person name="McMahon K.D."/>
            <person name="Konstantinidis K.T."/>
            <person name="Eloe-Fadrosh E.A."/>
            <person name="Kyrpides N.C."/>
            <person name="Woyke T."/>
        </authorList>
    </citation>
    <scope>NUCLEOTIDE SEQUENCE</scope>
    <source>
        <strain evidence="1">GVMAG-M-3300020727-4</strain>
    </source>
</reference>
<evidence type="ECO:0000313" key="1">
    <source>
        <dbReference type="EMBL" id="QHT02884.1"/>
    </source>
</evidence>
<protein>
    <submittedName>
        <fullName evidence="1">Uncharacterized protein</fullName>
    </submittedName>
</protein>